<gene>
    <name evidence="1" type="ORF">GAS29_08545</name>
</gene>
<dbReference type="Pfam" id="PF02498">
    <property type="entry name" value="Bro-N"/>
    <property type="match status" value="1"/>
</dbReference>
<dbReference type="PANTHER" id="PTHR36180:SF2">
    <property type="entry name" value="BRO FAMILY PROTEIN"/>
    <property type="match status" value="1"/>
</dbReference>
<accession>A0A413RU30</accession>
<sequence>MFIKYIIRSNMLVVEKVSSALEMSGIMVYEHPLFGKVRMYVENGKSWFCGMDIATSLQYSNPSKAIIDHCKPASITIREVGVQTGLKADGTPAIQMKSMKFISEGNIYRLITKSQMPKADEFESWIFDEIVPSVVNTGSYSLHSQYNVPQSFGEALMLAAQQQMKIEEQQKQIEQKTEQLDESKEWYSIKRWAKEHNMNWRSINWRRMKALSYGLGYEIKKIFDANYGQVNIYHINVFKTYFK</sequence>
<dbReference type="AlphaFoldDB" id="A0A413RU30"/>
<proteinExistence type="predicted"/>
<comment type="caution">
    <text evidence="1">The sequence shown here is derived from an EMBL/GenBank/DDBJ whole genome shotgun (WGS) entry which is preliminary data.</text>
</comment>
<name>A0A413RU30_PHOVU</name>
<dbReference type="PANTHER" id="PTHR36180">
    <property type="entry name" value="DNA-BINDING PROTEIN-RELATED-RELATED"/>
    <property type="match status" value="1"/>
</dbReference>
<evidence type="ECO:0000313" key="1">
    <source>
        <dbReference type="EMBL" id="KAB3857255.1"/>
    </source>
</evidence>
<organism evidence="1 2">
    <name type="scientific">Phocaeicola vulgatus</name>
    <name type="common">Bacteroides vulgatus</name>
    <dbReference type="NCBI Taxonomy" id="821"/>
    <lineage>
        <taxon>Bacteria</taxon>
        <taxon>Pseudomonadati</taxon>
        <taxon>Bacteroidota</taxon>
        <taxon>Bacteroidia</taxon>
        <taxon>Bacteroidales</taxon>
        <taxon>Bacteroidaceae</taxon>
        <taxon>Phocaeicola</taxon>
    </lineage>
</organism>
<protein>
    <submittedName>
        <fullName evidence="1">Bro-N domain-containing protein</fullName>
    </submittedName>
</protein>
<dbReference type="PROSITE" id="PS51750">
    <property type="entry name" value="BRO_N"/>
    <property type="match status" value="1"/>
</dbReference>
<reference evidence="1 2" key="1">
    <citation type="journal article" date="2019" name="Nat. Med.">
        <title>A library of human gut bacterial isolates paired with longitudinal multiomics data enables mechanistic microbiome research.</title>
        <authorList>
            <person name="Poyet M."/>
            <person name="Groussin M."/>
            <person name="Gibbons S.M."/>
            <person name="Avila-Pacheco J."/>
            <person name="Jiang X."/>
            <person name="Kearney S.M."/>
            <person name="Perrotta A.R."/>
            <person name="Berdy B."/>
            <person name="Zhao S."/>
            <person name="Lieberman T.D."/>
            <person name="Swanson P.K."/>
            <person name="Smith M."/>
            <person name="Roesemann S."/>
            <person name="Alexander J.E."/>
            <person name="Rich S.A."/>
            <person name="Livny J."/>
            <person name="Vlamakis H."/>
            <person name="Clish C."/>
            <person name="Bullock K."/>
            <person name="Deik A."/>
            <person name="Scott J."/>
            <person name="Pierce K.A."/>
            <person name="Xavier R.J."/>
            <person name="Alm E.J."/>
        </authorList>
    </citation>
    <scope>NUCLEOTIDE SEQUENCE [LARGE SCALE GENOMIC DNA]</scope>
    <source>
        <strain evidence="1 2">BIOML-A5</strain>
    </source>
</reference>
<dbReference type="InterPro" id="IPR003497">
    <property type="entry name" value="BRO_N_domain"/>
</dbReference>
<evidence type="ECO:0000313" key="2">
    <source>
        <dbReference type="Proteomes" id="UP000441522"/>
    </source>
</evidence>
<dbReference type="EMBL" id="WCWW01000015">
    <property type="protein sequence ID" value="KAB3857255.1"/>
    <property type="molecule type" value="Genomic_DNA"/>
</dbReference>
<dbReference type="SMART" id="SM01040">
    <property type="entry name" value="Bro-N"/>
    <property type="match status" value="1"/>
</dbReference>
<dbReference type="Proteomes" id="UP000441522">
    <property type="component" value="Unassembled WGS sequence"/>
</dbReference>